<evidence type="ECO:0000256" key="4">
    <source>
        <dbReference type="ARBA" id="ARBA00061332"/>
    </source>
</evidence>
<keyword evidence="10" id="KW-0670">Pyruvate</keyword>
<dbReference type="NCBIfam" id="NF004878">
    <property type="entry name" value="PRK06241.1-3"/>
    <property type="match status" value="1"/>
</dbReference>
<name>A0A1S9UKH0_BACCE</name>
<evidence type="ECO:0000256" key="5">
    <source>
        <dbReference type="ARBA" id="ARBA00066332"/>
    </source>
</evidence>
<dbReference type="PANTHER" id="PTHR43615:SF1">
    <property type="entry name" value="PPDK_N DOMAIN-CONTAINING PROTEIN"/>
    <property type="match status" value="1"/>
</dbReference>
<dbReference type="Proteomes" id="UP000191124">
    <property type="component" value="Unassembled WGS sequence"/>
</dbReference>
<dbReference type="Gene3D" id="3.50.30.10">
    <property type="entry name" value="Phosphohistidine domain"/>
    <property type="match status" value="1"/>
</dbReference>
<sequence length="868" mass="97281">MSSFVLDFQEIEKIQLSLVGGKGLNLGELSNIQGIQVPEGFCVTTIGYEKAIEPNEAFQALLSQLAMLKIEDRAQIAEISKKIRETIMEVEIPSDVVEAVAHYLSRFGNEHAYAVRSSATAEDLPYASFAGQQDTYLNIIGKEAILQHVRKCWASLFTDRAVIYRMQNGFEHSQVSICVVVQRMVFPQASGILFTADPITCNRKVLSIDASFGLGEALVSGLVSADNYKVKEGEIAEKMIATKKLAIYALKEGGTETKQINLAQQKIQTLTEQQILQLAQIGRQIEAYFGCPQDIEWCLVNDTFYIVQSRPITTLYPIPEANDQENHVYVSVGHQQMMTDPLKPLGMSLFQLTSFGPRFQAGGRLFVDVAQRLASPASRELLLNTIGNSEPLIKDALTTVIERDDFITLLPDDVKEKSLGKSMPPTSSQPQIENDPAIVMDLIKNSQASIEELKQNIQTKSGLGVLDFILEDIQQLKKILFHPQSMAVLMAGMNASSWINEKMEQWLGEKNVADTLSQSVQNNITSEMGLALLDVADVIRPYPEVIAYLQHIEDDSFLDELVKFEGGDKAQDAIYAFLNKYGMRCSGEIDITKTRWSEKPTTIIPMILNNIRDFETGAGKRKFKAGLQEALKKEEELLERLQHLPDGKQKIEETKRMIRNIRNFIGYREYPKYGMINRYFIYKQAILKEAEKLLQNSIINEIEDIYYLTFEELHEVVCTNKLDYKVINNRKNEFKLYEKLTPPRVITSDGEIITGKYKRENLPVEAIVGLPVSSGVIEGRARVILNMEDANLEDGDILVTAFTDPGWTPLFVSIKGLVTEVGGLMTHGAVIAREYGLPAVVGVENATKLIKDGQRIRVHGTEGYIEIL</sequence>
<evidence type="ECO:0000256" key="3">
    <source>
        <dbReference type="ARBA" id="ARBA00051922"/>
    </source>
</evidence>
<evidence type="ECO:0000256" key="7">
    <source>
        <dbReference type="ARBA" id="ARBA00076136"/>
    </source>
</evidence>
<comment type="caution">
    <text evidence="10">The sequence shown here is derived from an EMBL/GenBank/DDBJ whole genome shotgun (WGS) entry which is preliminary data.</text>
</comment>
<dbReference type="FunFam" id="3.50.30.10:FF:000007">
    <property type="entry name" value="Phosphoenolpyruvate synthase"/>
    <property type="match status" value="1"/>
</dbReference>
<evidence type="ECO:0000256" key="2">
    <source>
        <dbReference type="ARBA" id="ARBA00022840"/>
    </source>
</evidence>
<dbReference type="RefSeq" id="WP_078181181.1">
    <property type="nucleotide sequence ID" value="NZ_MUAL01000037.1"/>
</dbReference>
<dbReference type="EMBL" id="MUAL01000037">
    <property type="protein sequence ID" value="OOR22668.1"/>
    <property type="molecule type" value="Genomic_DNA"/>
</dbReference>
<evidence type="ECO:0000313" key="11">
    <source>
        <dbReference type="Proteomes" id="UP000191124"/>
    </source>
</evidence>
<evidence type="ECO:0000259" key="9">
    <source>
        <dbReference type="Pfam" id="PF01326"/>
    </source>
</evidence>
<dbReference type="InterPro" id="IPR013815">
    <property type="entry name" value="ATP_grasp_subdomain_1"/>
</dbReference>
<comment type="similarity">
    <text evidence="4">Belongs to the rifampicin phosphotransferase family.</text>
</comment>
<dbReference type="Gene3D" id="3.30.470.20">
    <property type="entry name" value="ATP-grasp fold, B domain"/>
    <property type="match status" value="1"/>
</dbReference>
<dbReference type="GO" id="GO:0016301">
    <property type="term" value="F:kinase activity"/>
    <property type="evidence" value="ECO:0007669"/>
    <property type="project" value="InterPro"/>
</dbReference>
<evidence type="ECO:0000259" key="8">
    <source>
        <dbReference type="Pfam" id="PF00391"/>
    </source>
</evidence>
<dbReference type="AlphaFoldDB" id="A0A1S9UKH0"/>
<dbReference type="InterPro" id="IPR002192">
    <property type="entry name" value="PPDK_AMP/ATP-bd"/>
</dbReference>
<keyword evidence="1" id="KW-0547">Nucleotide-binding</keyword>
<dbReference type="PANTHER" id="PTHR43615">
    <property type="entry name" value="PHOSPHOENOLPYRUVATE SYNTHASE-RELATED"/>
    <property type="match status" value="1"/>
</dbReference>
<dbReference type="SUPFAM" id="SSF52009">
    <property type="entry name" value="Phosphohistidine domain"/>
    <property type="match status" value="1"/>
</dbReference>
<organism evidence="10 11">
    <name type="scientific">Bacillus cereus</name>
    <dbReference type="NCBI Taxonomy" id="1396"/>
    <lineage>
        <taxon>Bacteria</taxon>
        <taxon>Bacillati</taxon>
        <taxon>Bacillota</taxon>
        <taxon>Bacilli</taxon>
        <taxon>Bacillales</taxon>
        <taxon>Bacillaceae</taxon>
        <taxon>Bacillus</taxon>
        <taxon>Bacillus cereus group</taxon>
    </lineage>
</organism>
<dbReference type="NCBIfam" id="NF041857">
    <property type="entry name" value="RIF_Ptrans_rph"/>
    <property type="match status" value="1"/>
</dbReference>
<dbReference type="NCBIfam" id="NF004879">
    <property type="entry name" value="PRK06241.1-4"/>
    <property type="match status" value="1"/>
</dbReference>
<evidence type="ECO:0000313" key="10">
    <source>
        <dbReference type="EMBL" id="OOR22668.1"/>
    </source>
</evidence>
<evidence type="ECO:0000256" key="1">
    <source>
        <dbReference type="ARBA" id="ARBA00022741"/>
    </source>
</evidence>
<reference evidence="10 11" key="1">
    <citation type="submission" date="2017-01" db="EMBL/GenBank/DDBJ databases">
        <title>Bacillus cereus isolates.</title>
        <authorList>
            <person name="Beno S.M."/>
        </authorList>
    </citation>
    <scope>NUCLEOTIDE SEQUENCE [LARGE SCALE GENOMIC DNA]</scope>
    <source>
        <strain evidence="10 11">FSL M7-1219</strain>
    </source>
</reference>
<dbReference type="Pfam" id="PF01326">
    <property type="entry name" value="PPDK_N"/>
    <property type="match status" value="1"/>
</dbReference>
<feature type="domain" description="Pyruvate phosphate dikinase AMP/ATP-binding" evidence="9">
    <location>
        <begin position="17"/>
        <end position="318"/>
    </location>
</feature>
<dbReference type="SUPFAM" id="SSF56059">
    <property type="entry name" value="Glutathione synthetase ATP-binding domain-like"/>
    <property type="match status" value="1"/>
</dbReference>
<dbReference type="FunFam" id="3.30.1490.20:FF:000010">
    <property type="entry name" value="Phosphoenolpyruvate synthase"/>
    <property type="match status" value="1"/>
</dbReference>
<gene>
    <name evidence="10" type="ORF">BW892_18190</name>
</gene>
<dbReference type="Gene3D" id="3.30.1490.20">
    <property type="entry name" value="ATP-grasp fold, A domain"/>
    <property type="match status" value="1"/>
</dbReference>
<accession>A0A1S9UKH0</accession>
<keyword evidence="2" id="KW-0067">ATP-binding</keyword>
<dbReference type="NCBIfam" id="NF004877">
    <property type="entry name" value="PRK06241.1-2"/>
    <property type="match status" value="1"/>
</dbReference>
<dbReference type="InterPro" id="IPR008279">
    <property type="entry name" value="PEP-util_enz_mobile_dom"/>
</dbReference>
<proteinExistence type="inferred from homology"/>
<comment type="catalytic activity">
    <reaction evidence="3">
        <text>rifampicin + ATP + H2O = 21-phosphorifampicin + AMP + phosphate + 2 H(+)</text>
        <dbReference type="Rhea" id="RHEA:56304"/>
        <dbReference type="ChEBI" id="CHEBI:15377"/>
        <dbReference type="ChEBI" id="CHEBI:15378"/>
        <dbReference type="ChEBI" id="CHEBI:30616"/>
        <dbReference type="ChEBI" id="CHEBI:43474"/>
        <dbReference type="ChEBI" id="CHEBI:71365"/>
        <dbReference type="ChEBI" id="CHEBI:140195"/>
        <dbReference type="ChEBI" id="CHEBI:456215"/>
        <dbReference type="EC" id="2.7.9.6"/>
    </reaction>
    <physiologicalReaction direction="left-to-right" evidence="3">
        <dbReference type="Rhea" id="RHEA:56305"/>
    </physiologicalReaction>
</comment>
<evidence type="ECO:0000256" key="6">
    <source>
        <dbReference type="ARBA" id="ARBA00074400"/>
    </source>
</evidence>
<dbReference type="Pfam" id="PF00391">
    <property type="entry name" value="PEP-utilizers"/>
    <property type="match status" value="1"/>
</dbReference>
<dbReference type="GO" id="GO:0005524">
    <property type="term" value="F:ATP binding"/>
    <property type="evidence" value="ECO:0007669"/>
    <property type="project" value="UniProtKB-KW"/>
</dbReference>
<dbReference type="InterPro" id="IPR051549">
    <property type="entry name" value="PEP_Utilizing_Enz"/>
</dbReference>
<feature type="domain" description="PEP-utilising enzyme mobile" evidence="8">
    <location>
        <begin position="793"/>
        <end position="863"/>
    </location>
</feature>
<dbReference type="EC" id="2.7.9.6" evidence="5"/>
<dbReference type="InterPro" id="IPR036637">
    <property type="entry name" value="Phosphohistidine_dom_sf"/>
</dbReference>
<protein>
    <recommendedName>
        <fullName evidence="6">Rifampicin phosphotransferase</fullName>
        <ecNumber evidence="5">2.7.9.6</ecNumber>
    </recommendedName>
    <alternativeName>
        <fullName evidence="7">Rifampin phosphotransferase</fullName>
    </alternativeName>
</protein>